<feature type="region of interest" description="Disordered" evidence="3">
    <location>
        <begin position="142"/>
        <end position="221"/>
    </location>
</feature>
<protein>
    <submittedName>
        <fullName evidence="4">Uncharacterized protein</fullName>
    </submittedName>
</protein>
<proteinExistence type="predicted"/>
<dbReference type="EMBL" id="JAVIJP010000100">
    <property type="protein sequence ID" value="KAL3614868.1"/>
    <property type="molecule type" value="Genomic_DNA"/>
</dbReference>
<sequence>MDGYGVWGSNQDSSKFQDLKPMGANPTGDTLFDASQYEFFGGDAVKEVELGGLEDEEDDVAPVGFEDKFQLDKEEGDLVGGLSEIDDLSSTFSKLNKVASGPTSAGITRDWGSRESSSASGLAQDADFSNWYDQPAFDAETAQENKKWSSHPYSSPARFIEPNPLHRTSSYPEQRQQQYPQQQILRHQHSSEPILIPNSPFTSYPPNQSSPNGRSTNIPYHPHIAGPNSQIQPNAFPHGLPWNCPINNCQLQNNLPNQSNFPNNFSSRQYVFPQMMPPQQTRMPHPFQMLNPRLSRSPPKFDLLGLPDLRDQRAVSLLRNRQPIPCHPHQVPNHQSRFRSKYMSPSELENIHRMQLAATHSNDPYVEDYYHQAILARKSAGAKLRHQFFPSNLRDSSSKSHSNTNEPHPFLQVDALGRVSFSSIRRPRPLLEVNTTNSSNNAESKFAEKPLEQEPLLAARVAIEDGIYLLLDVDDIDRFLQFNQLPDGGAHLRQRRQVLLEGLASSLQLVDPLGKNGGTVNLAPEDDFVFLRLVSLPKGKKLLLRYLEVLSPGELARVVCMAICRNLRFLFVNESSTVISKLAETVSACIRCMDLKSLSSCFASVVCSSEHPPLRPIGHASGDGASVILKSVLERATELLTDPSAAVSCSVHQRAFWQASFDAFFGLLTKYCFNKYDSVVQSFNSQGSSDTVSSDVAKAISREMPVELLRASLPHTSEQQRKLLLEFAQRSMPVTGISGSS</sequence>
<gene>
    <name evidence="4" type="ORF">CASFOL_040529</name>
</gene>
<evidence type="ECO:0000256" key="3">
    <source>
        <dbReference type="SAM" id="MobiDB-lite"/>
    </source>
</evidence>
<dbReference type="InterPro" id="IPR039900">
    <property type="entry name" value="Pat1-like"/>
</dbReference>
<comment type="subcellular location">
    <subcellularLocation>
        <location evidence="1">Cytoplasm</location>
        <location evidence="1">P-body</location>
    </subcellularLocation>
</comment>
<keyword evidence="5" id="KW-1185">Reference proteome</keyword>
<dbReference type="PANTHER" id="PTHR21551:SF0">
    <property type="entry name" value="PROTEIN ASSOCIATED WITH TOPO II RELATED-1, ISOFORM A"/>
    <property type="match status" value="1"/>
</dbReference>
<keyword evidence="2" id="KW-0963">Cytoplasm</keyword>
<feature type="region of interest" description="Disordered" evidence="3">
    <location>
        <begin position="1"/>
        <end position="27"/>
    </location>
</feature>
<dbReference type="Proteomes" id="UP001632038">
    <property type="component" value="Unassembled WGS sequence"/>
</dbReference>
<feature type="region of interest" description="Disordered" evidence="3">
    <location>
        <begin position="96"/>
        <end position="122"/>
    </location>
</feature>
<comment type="caution">
    <text evidence="4">The sequence shown here is derived from an EMBL/GenBank/DDBJ whole genome shotgun (WGS) entry which is preliminary data.</text>
</comment>
<dbReference type="GO" id="GO:0000932">
    <property type="term" value="C:P-body"/>
    <property type="evidence" value="ECO:0007669"/>
    <property type="project" value="UniProtKB-SubCell"/>
</dbReference>
<evidence type="ECO:0000256" key="1">
    <source>
        <dbReference type="ARBA" id="ARBA00004201"/>
    </source>
</evidence>
<dbReference type="AlphaFoldDB" id="A0ABD3BCD8"/>
<feature type="compositionally biased region" description="Polar residues" evidence="3">
    <location>
        <begin position="199"/>
        <end position="218"/>
    </location>
</feature>
<feature type="compositionally biased region" description="Low complexity" evidence="3">
    <location>
        <begin position="171"/>
        <end position="185"/>
    </location>
</feature>
<dbReference type="PANTHER" id="PTHR21551">
    <property type="entry name" value="TOPOISOMERASE II-ASSOCIATED PROTEIN PAT1"/>
    <property type="match status" value="1"/>
</dbReference>
<accession>A0ABD3BCD8</accession>
<reference evidence="5" key="1">
    <citation type="journal article" date="2024" name="IScience">
        <title>Strigolactones Initiate the Formation of Haustorium-like Structures in Castilleja.</title>
        <authorList>
            <person name="Buerger M."/>
            <person name="Peterson D."/>
            <person name="Chory J."/>
        </authorList>
    </citation>
    <scope>NUCLEOTIDE SEQUENCE [LARGE SCALE GENOMIC DNA]</scope>
</reference>
<name>A0ABD3BCD8_9LAMI</name>
<organism evidence="4 5">
    <name type="scientific">Castilleja foliolosa</name>
    <dbReference type="NCBI Taxonomy" id="1961234"/>
    <lineage>
        <taxon>Eukaryota</taxon>
        <taxon>Viridiplantae</taxon>
        <taxon>Streptophyta</taxon>
        <taxon>Embryophyta</taxon>
        <taxon>Tracheophyta</taxon>
        <taxon>Spermatophyta</taxon>
        <taxon>Magnoliopsida</taxon>
        <taxon>eudicotyledons</taxon>
        <taxon>Gunneridae</taxon>
        <taxon>Pentapetalae</taxon>
        <taxon>asterids</taxon>
        <taxon>lamiids</taxon>
        <taxon>Lamiales</taxon>
        <taxon>Orobanchaceae</taxon>
        <taxon>Pedicularideae</taxon>
        <taxon>Castillejinae</taxon>
        <taxon>Castilleja</taxon>
    </lineage>
</organism>
<evidence type="ECO:0000313" key="5">
    <source>
        <dbReference type="Proteomes" id="UP001632038"/>
    </source>
</evidence>
<evidence type="ECO:0000256" key="2">
    <source>
        <dbReference type="ARBA" id="ARBA00022490"/>
    </source>
</evidence>
<evidence type="ECO:0000313" key="4">
    <source>
        <dbReference type="EMBL" id="KAL3614868.1"/>
    </source>
</evidence>